<dbReference type="InterPro" id="IPR027417">
    <property type="entry name" value="P-loop_NTPase"/>
</dbReference>
<dbReference type="InterPro" id="IPR041664">
    <property type="entry name" value="AAA_16"/>
</dbReference>
<keyword evidence="1" id="KW-0547">Nucleotide-binding</keyword>
<feature type="domain" description="Guanylate cyclase" evidence="3">
    <location>
        <begin position="23"/>
        <end position="146"/>
    </location>
</feature>
<dbReference type="Gene3D" id="3.30.70.1230">
    <property type="entry name" value="Nucleotide cyclase"/>
    <property type="match status" value="1"/>
</dbReference>
<keyword evidence="5" id="KW-1185">Reference proteome</keyword>
<dbReference type="Proteomes" id="UP000186228">
    <property type="component" value="Unassembled WGS sequence"/>
</dbReference>
<dbReference type="InterPro" id="IPR001054">
    <property type="entry name" value="A/G_cyclase"/>
</dbReference>
<dbReference type="InterPro" id="IPR011990">
    <property type="entry name" value="TPR-like_helical_dom_sf"/>
</dbReference>
<dbReference type="GO" id="GO:0035556">
    <property type="term" value="P:intracellular signal transduction"/>
    <property type="evidence" value="ECO:0007669"/>
    <property type="project" value="InterPro"/>
</dbReference>
<dbReference type="PANTHER" id="PTHR16305:SF28">
    <property type="entry name" value="GUANYLATE CYCLASE DOMAIN-CONTAINING PROTEIN"/>
    <property type="match status" value="1"/>
</dbReference>
<dbReference type="PANTHER" id="PTHR16305">
    <property type="entry name" value="TESTICULAR SOLUBLE ADENYLYL CYCLASE"/>
    <property type="match status" value="1"/>
</dbReference>
<dbReference type="RefSeq" id="WP_075853979.1">
    <property type="nucleotide sequence ID" value="NZ_FMAC01000005.1"/>
</dbReference>
<dbReference type="SUPFAM" id="SSF48452">
    <property type="entry name" value="TPR-like"/>
    <property type="match status" value="1"/>
</dbReference>
<dbReference type="GO" id="GO:0005737">
    <property type="term" value="C:cytoplasm"/>
    <property type="evidence" value="ECO:0007669"/>
    <property type="project" value="TreeGrafter"/>
</dbReference>
<name>A0A1C3VB30_9HYPH</name>
<dbReference type="EMBL" id="FMAC01000005">
    <property type="protein sequence ID" value="SCB24875.1"/>
    <property type="molecule type" value="Genomic_DNA"/>
</dbReference>
<evidence type="ECO:0000313" key="5">
    <source>
        <dbReference type="Proteomes" id="UP000186228"/>
    </source>
</evidence>
<dbReference type="GO" id="GO:0004016">
    <property type="term" value="F:adenylate cyclase activity"/>
    <property type="evidence" value="ECO:0007669"/>
    <property type="project" value="UniProtKB-ARBA"/>
</dbReference>
<dbReference type="GO" id="GO:0005524">
    <property type="term" value="F:ATP binding"/>
    <property type="evidence" value="ECO:0007669"/>
    <property type="project" value="UniProtKB-KW"/>
</dbReference>
<organism evidence="4 5">
    <name type="scientific">Rhizobium hainanense</name>
    <dbReference type="NCBI Taxonomy" id="52131"/>
    <lineage>
        <taxon>Bacteria</taxon>
        <taxon>Pseudomonadati</taxon>
        <taxon>Pseudomonadota</taxon>
        <taxon>Alphaproteobacteria</taxon>
        <taxon>Hyphomicrobiales</taxon>
        <taxon>Rhizobiaceae</taxon>
        <taxon>Rhizobium/Agrobacterium group</taxon>
        <taxon>Rhizobium</taxon>
    </lineage>
</organism>
<dbReference type="OrthoDB" id="9785312at2"/>
<dbReference type="SMART" id="SM00044">
    <property type="entry name" value="CYCc"/>
    <property type="match status" value="1"/>
</dbReference>
<dbReference type="InterPro" id="IPR029787">
    <property type="entry name" value="Nucleotide_cyclase"/>
</dbReference>
<dbReference type="GO" id="GO:0009190">
    <property type="term" value="P:cyclic nucleotide biosynthetic process"/>
    <property type="evidence" value="ECO:0007669"/>
    <property type="project" value="InterPro"/>
</dbReference>
<dbReference type="PROSITE" id="PS50125">
    <property type="entry name" value="GUANYLATE_CYCLASE_2"/>
    <property type="match status" value="1"/>
</dbReference>
<proteinExistence type="predicted"/>
<dbReference type="SUPFAM" id="SSF55073">
    <property type="entry name" value="Nucleotide cyclase"/>
    <property type="match status" value="1"/>
</dbReference>
<sequence length="1001" mass="109953">MLSPEEIPHPPMDHDLPERRQVTVLFADIVDYTGLALRFDPEDLRELLQRYYALAKNEIEASGGIVAEYLADGIVAHFGVPIAYQDAADRAVQAAKHIVRKAGEICGMDYRLSVRVGIATGLVVAEFDGINSKITGASGVLAARLQASAEPGSIYISDLTRRLLRGETEAHFVGDVALKGFSKPEPVWCLDIEDAKRLAGDGFPFFGRAAELSKLAMAWEAVLKTGKASPLSILSGRPGIGKSRILREHGLRCPAGQRSIVLQAAERQSNTALYPVVEWLKLDDRVSLGADDADYLRALCQPETAMGLHLREAPGAIRQGTFDALCASFRRIAKAGPIQIIIEDLQWLDPSTLQLIVRLLTDLEDCPIQWLASGRPEFADSPVKLQSLVLNIGELSAAECHEAVSSCCGESITSMLADEIVGKSEGVPLFLEHLLRELNEGRISGRETVPETLVGALVAWIDSTGSARRIAQCASVVGRYFDEVMLGQVSGLSHQDLNADIERLCKAEIFQRENASFLSFRHDLIRDAAYSTLLRKRRESLHRRVAWIHTQGNPHVGDKALAEIAYHHEAAGDYTLAADYRHRIGRYTTALGAFAEGESQLRHALDLLARAERNGVDVEHRQANLLIDLAANLMQTRGFTGLEVLETYMKSLAHLEKINRMGGDSLSIFWGIFTYQVLIGHTKDAAMTVSRMEAVLRRLPERERLSEHTLSVLGTRNGIQFYSGQFHAQLATLEKIKTHYEFEFHAPLAAKYGMDLFATAHAFSPHSAAIVGQFARARDLVIEADAHQSVLDIPLMLPFIDIWGGVALGYLGDFDLALARMERGIALADRQGAAFWSATGRMWQALTEFEATGNPSSRSRMEQALAVQKLMGVGIGIPYWSAKLAAAYAMNGDDQRALEYSREALAGSPGTSEGVWRAERQRLSGLVHERAGRIDKALSLYNLAARTACKQSAVLWELRARKAISRLAPHDELNALRLTMLSRAIGPVDAREDQAAISAMV</sequence>
<accession>A0A1C3VB30</accession>
<gene>
    <name evidence="4" type="ORF">GA0061100_105164</name>
</gene>
<dbReference type="Pfam" id="PF13191">
    <property type="entry name" value="AAA_16"/>
    <property type="match status" value="1"/>
</dbReference>
<evidence type="ECO:0000259" key="3">
    <source>
        <dbReference type="PROSITE" id="PS50125"/>
    </source>
</evidence>
<evidence type="ECO:0000256" key="1">
    <source>
        <dbReference type="ARBA" id="ARBA00022741"/>
    </source>
</evidence>
<evidence type="ECO:0000256" key="2">
    <source>
        <dbReference type="ARBA" id="ARBA00022840"/>
    </source>
</evidence>
<dbReference type="AlphaFoldDB" id="A0A1C3VB30"/>
<dbReference type="CDD" id="cd07302">
    <property type="entry name" value="CHD"/>
    <property type="match status" value="1"/>
</dbReference>
<keyword evidence="2" id="KW-0067">ATP-binding</keyword>
<dbReference type="Gene3D" id="1.25.40.10">
    <property type="entry name" value="Tetratricopeptide repeat domain"/>
    <property type="match status" value="1"/>
</dbReference>
<protein>
    <submittedName>
        <fullName evidence="4">AAA ATPase domain-containing protein</fullName>
    </submittedName>
</protein>
<dbReference type="Pfam" id="PF00211">
    <property type="entry name" value="Guanylate_cyc"/>
    <property type="match status" value="1"/>
</dbReference>
<evidence type="ECO:0000313" key="4">
    <source>
        <dbReference type="EMBL" id="SCB24875.1"/>
    </source>
</evidence>
<reference evidence="5" key="1">
    <citation type="submission" date="2016-08" db="EMBL/GenBank/DDBJ databases">
        <authorList>
            <person name="Varghese N."/>
            <person name="Submissions Spin"/>
        </authorList>
    </citation>
    <scope>NUCLEOTIDE SEQUENCE [LARGE SCALE GENOMIC DNA]</scope>
    <source>
        <strain evidence="5">CCBAU 57015</strain>
    </source>
</reference>
<dbReference type="STRING" id="52131.GA0061100_105164"/>
<dbReference type="SUPFAM" id="SSF52540">
    <property type="entry name" value="P-loop containing nucleoside triphosphate hydrolases"/>
    <property type="match status" value="1"/>
</dbReference>